<dbReference type="Pfam" id="PF00499">
    <property type="entry name" value="Oxidored_q3"/>
    <property type="match status" value="1"/>
</dbReference>
<sequence length="208" mass="23176">MTPAEWIEEGVFWVFGAILVVSAFRVITVRHPVHAALFLVLCFFNTAILWILAGAEFLGIILILIYVGAVLVLLLFVVMMLDVEIEKLREGFVRYAPLGAIVALILVLELVYVFWAHTLGFHGLATPVSTLATHDNTRALGTELYRRDLYPFELAGMILLVGLIAAILLTLRHRPGIQHQNPAGQVRVRARDRVRLVSLKPPRRGAPP</sequence>
<feature type="transmembrane region" description="Helical" evidence="1">
    <location>
        <begin position="95"/>
        <end position="115"/>
    </location>
</feature>
<dbReference type="NCBIfam" id="NF005164">
    <property type="entry name" value="PRK06638.1-4"/>
    <property type="match status" value="1"/>
</dbReference>
<dbReference type="InterPro" id="IPR001457">
    <property type="entry name" value="NADH_UbQ/plastoQ_OxRdtase_su6"/>
</dbReference>
<feature type="transmembrane region" description="Helical" evidence="1">
    <location>
        <begin position="149"/>
        <end position="171"/>
    </location>
</feature>
<evidence type="ECO:0000313" key="2">
    <source>
        <dbReference type="EMBL" id="EQD53422.1"/>
    </source>
</evidence>
<comment type="caution">
    <text evidence="2">The sequence shown here is derived from an EMBL/GenBank/DDBJ whole genome shotgun (WGS) entry which is preliminary data.</text>
</comment>
<dbReference type="Gene3D" id="1.20.120.1200">
    <property type="entry name" value="NADH-ubiquinone/plastoquinone oxidoreductase chain 6, subunit NuoJ"/>
    <property type="match status" value="1"/>
</dbReference>
<keyword evidence="1" id="KW-0472">Membrane</keyword>
<dbReference type="AlphaFoldDB" id="T1A8T4"/>
<protein>
    <submittedName>
        <fullName evidence="2">NADH-ubiquinone/plastoquinone oxidoreductase chain 6</fullName>
        <ecNumber evidence="2">1.6.-.-</ecNumber>
    </submittedName>
</protein>
<dbReference type="InterPro" id="IPR042106">
    <property type="entry name" value="Nuo/plastoQ_OxRdtase_6_NuoJ"/>
</dbReference>
<keyword evidence="1" id="KW-0812">Transmembrane</keyword>
<reference evidence="2" key="2">
    <citation type="journal article" date="2014" name="ISME J.">
        <title>Microbial stratification in low pH oxic and suboxic macroscopic growths along an acid mine drainage.</title>
        <authorList>
            <person name="Mendez-Garcia C."/>
            <person name="Mesa V."/>
            <person name="Sprenger R.R."/>
            <person name="Richter M."/>
            <person name="Diez M.S."/>
            <person name="Solano J."/>
            <person name="Bargiela R."/>
            <person name="Golyshina O.V."/>
            <person name="Manteca A."/>
            <person name="Ramos J.L."/>
            <person name="Gallego J.R."/>
            <person name="Llorente I."/>
            <person name="Martins Dos Santos V.A."/>
            <person name="Jensen O.N."/>
            <person name="Pelaez A.I."/>
            <person name="Sanchez J."/>
            <person name="Ferrer M."/>
        </authorList>
    </citation>
    <scope>NUCLEOTIDE SEQUENCE</scope>
</reference>
<dbReference type="PANTHER" id="PTHR33269">
    <property type="entry name" value="NADH-UBIQUINONE OXIDOREDUCTASE CHAIN 6"/>
    <property type="match status" value="1"/>
</dbReference>
<dbReference type="GO" id="GO:0008137">
    <property type="term" value="F:NADH dehydrogenase (ubiquinone) activity"/>
    <property type="evidence" value="ECO:0007669"/>
    <property type="project" value="InterPro"/>
</dbReference>
<dbReference type="PANTHER" id="PTHR33269:SF17">
    <property type="entry name" value="NADH-UBIQUINONE OXIDOREDUCTASE CHAIN 6"/>
    <property type="match status" value="1"/>
</dbReference>
<dbReference type="GO" id="GO:0016491">
    <property type="term" value="F:oxidoreductase activity"/>
    <property type="evidence" value="ECO:0007669"/>
    <property type="project" value="UniProtKB-KW"/>
</dbReference>
<feature type="transmembrane region" description="Helical" evidence="1">
    <location>
        <begin position="12"/>
        <end position="28"/>
    </location>
</feature>
<feature type="transmembrane region" description="Helical" evidence="1">
    <location>
        <begin position="35"/>
        <end position="53"/>
    </location>
</feature>
<feature type="transmembrane region" description="Helical" evidence="1">
    <location>
        <begin position="59"/>
        <end position="83"/>
    </location>
</feature>
<dbReference type="EC" id="1.6.-.-" evidence="2"/>
<name>T1A8T4_9ZZZZ</name>
<reference evidence="2" key="1">
    <citation type="submission" date="2013-08" db="EMBL/GenBank/DDBJ databases">
        <authorList>
            <person name="Mendez C."/>
            <person name="Richter M."/>
            <person name="Ferrer M."/>
            <person name="Sanchez J."/>
        </authorList>
    </citation>
    <scope>NUCLEOTIDE SEQUENCE</scope>
</reference>
<proteinExistence type="predicted"/>
<keyword evidence="1" id="KW-1133">Transmembrane helix</keyword>
<organism evidence="2">
    <name type="scientific">mine drainage metagenome</name>
    <dbReference type="NCBI Taxonomy" id="410659"/>
    <lineage>
        <taxon>unclassified sequences</taxon>
        <taxon>metagenomes</taxon>
        <taxon>ecological metagenomes</taxon>
    </lineage>
</organism>
<keyword evidence="2" id="KW-0830">Ubiquinone</keyword>
<evidence type="ECO:0000256" key="1">
    <source>
        <dbReference type="SAM" id="Phobius"/>
    </source>
</evidence>
<keyword evidence="2" id="KW-0560">Oxidoreductase</keyword>
<dbReference type="EMBL" id="AUZY01006738">
    <property type="protein sequence ID" value="EQD53422.1"/>
    <property type="molecule type" value="Genomic_DNA"/>
</dbReference>
<accession>T1A8T4</accession>
<gene>
    <name evidence="2" type="ORF">B1B_10272</name>
</gene>